<feature type="transmembrane region" description="Helical" evidence="1">
    <location>
        <begin position="12"/>
        <end position="33"/>
    </location>
</feature>
<protein>
    <recommendedName>
        <fullName evidence="4">Flp pilus-assembly TadE/G-like</fullName>
    </recommendedName>
</protein>
<dbReference type="AlphaFoldDB" id="A0A1M5Q8D4"/>
<organism evidence="2 3">
    <name type="scientific">Desulfosporosinus lacus DSM 15449</name>
    <dbReference type="NCBI Taxonomy" id="1121420"/>
    <lineage>
        <taxon>Bacteria</taxon>
        <taxon>Bacillati</taxon>
        <taxon>Bacillota</taxon>
        <taxon>Clostridia</taxon>
        <taxon>Eubacteriales</taxon>
        <taxon>Desulfitobacteriaceae</taxon>
        <taxon>Desulfosporosinus</taxon>
    </lineage>
</organism>
<keyword evidence="1" id="KW-0472">Membrane</keyword>
<gene>
    <name evidence="2" type="ORF">SAMN02746098_00172</name>
</gene>
<accession>A0A1M5Q8D4</accession>
<keyword evidence="3" id="KW-1185">Reference proteome</keyword>
<keyword evidence="1" id="KW-0812">Transmembrane</keyword>
<proteinExistence type="predicted"/>
<keyword evidence="1" id="KW-1133">Transmembrane helix</keyword>
<dbReference type="Proteomes" id="UP000183954">
    <property type="component" value="Unassembled WGS sequence"/>
</dbReference>
<dbReference type="OrthoDB" id="9799526at2"/>
<reference evidence="3" key="1">
    <citation type="submission" date="2016-11" db="EMBL/GenBank/DDBJ databases">
        <authorList>
            <person name="Varghese N."/>
            <person name="Submissions S."/>
        </authorList>
    </citation>
    <scope>NUCLEOTIDE SEQUENCE [LARGE SCALE GENOMIC DNA]</scope>
    <source>
        <strain evidence="3">DSM 15449</strain>
    </source>
</reference>
<dbReference type="EMBL" id="FQXJ01000003">
    <property type="protein sequence ID" value="SHH10248.1"/>
    <property type="molecule type" value="Genomic_DNA"/>
</dbReference>
<dbReference type="RefSeq" id="WP_084110105.1">
    <property type="nucleotide sequence ID" value="NZ_FQXJ01000003.1"/>
</dbReference>
<evidence type="ECO:0008006" key="4">
    <source>
        <dbReference type="Google" id="ProtNLM"/>
    </source>
</evidence>
<name>A0A1M5Q8D4_9FIRM</name>
<evidence type="ECO:0000256" key="1">
    <source>
        <dbReference type="SAM" id="Phobius"/>
    </source>
</evidence>
<evidence type="ECO:0000313" key="3">
    <source>
        <dbReference type="Proteomes" id="UP000183954"/>
    </source>
</evidence>
<evidence type="ECO:0000313" key="2">
    <source>
        <dbReference type="EMBL" id="SHH10248.1"/>
    </source>
</evidence>
<sequence>MILKKVLRDKQGLGYPLVAAIVLVLLMLMMVGYEYVRLQIIGYGVRDAVQSAVNTVATANYETSFGGLKSGYSGGYERNETVWLPRLSTGDVYAELDRILGTSPNGSRHTKMAGDAKEFEVYGLTVDVLNAPFKPDHSIRAETLAITTRITLEVPLWFMGVQVDVMKADLVIATNFVAKF</sequence>
<dbReference type="STRING" id="1121420.SAMN02746098_00172"/>